<dbReference type="Gene3D" id="1.10.3210.10">
    <property type="entry name" value="Hypothetical protein af1432"/>
    <property type="match status" value="1"/>
</dbReference>
<dbReference type="InterPro" id="IPR011621">
    <property type="entry name" value="Metal-dep_PHydrolase_7TM_intra"/>
</dbReference>
<evidence type="ECO:0000256" key="1">
    <source>
        <dbReference type="SAM" id="MobiDB-lite"/>
    </source>
</evidence>
<accession>A0A2V3WDR7</accession>
<dbReference type="Pfam" id="PF01966">
    <property type="entry name" value="HD"/>
    <property type="match status" value="1"/>
</dbReference>
<feature type="domain" description="HD/PDEase" evidence="3">
    <location>
        <begin position="510"/>
        <end position="665"/>
    </location>
</feature>
<dbReference type="CDD" id="cd00077">
    <property type="entry name" value="HDc"/>
    <property type="match status" value="1"/>
</dbReference>
<dbReference type="RefSeq" id="WP_245881959.1">
    <property type="nucleotide sequence ID" value="NZ_QJJR01000004.1"/>
</dbReference>
<dbReference type="InterPro" id="IPR006675">
    <property type="entry name" value="HDIG_dom"/>
</dbReference>
<keyword evidence="2" id="KW-0472">Membrane</keyword>
<feature type="transmembrane region" description="Helical" evidence="2">
    <location>
        <begin position="460"/>
        <end position="481"/>
    </location>
</feature>
<organism evidence="4 5">
    <name type="scientific">Streptohalobacillus salinus</name>
    <dbReference type="NCBI Taxonomy" id="621096"/>
    <lineage>
        <taxon>Bacteria</taxon>
        <taxon>Bacillati</taxon>
        <taxon>Bacillota</taxon>
        <taxon>Bacilli</taxon>
        <taxon>Bacillales</taxon>
        <taxon>Bacillaceae</taxon>
        <taxon>Streptohalobacillus</taxon>
    </lineage>
</organism>
<feature type="transmembrane region" description="Helical" evidence="2">
    <location>
        <begin position="352"/>
        <end position="369"/>
    </location>
</feature>
<dbReference type="InterPro" id="IPR006674">
    <property type="entry name" value="HD_domain"/>
</dbReference>
<feature type="transmembrane region" description="Helical" evidence="2">
    <location>
        <begin position="290"/>
        <end position="312"/>
    </location>
</feature>
<dbReference type="NCBIfam" id="TIGR00277">
    <property type="entry name" value="HDIG"/>
    <property type="match status" value="1"/>
</dbReference>
<feature type="region of interest" description="Disordered" evidence="1">
    <location>
        <begin position="110"/>
        <end position="130"/>
    </location>
</feature>
<keyword evidence="2" id="KW-0812">Transmembrane</keyword>
<feature type="transmembrane region" description="Helical" evidence="2">
    <location>
        <begin position="374"/>
        <end position="391"/>
    </location>
</feature>
<evidence type="ECO:0000313" key="5">
    <source>
        <dbReference type="Proteomes" id="UP000247922"/>
    </source>
</evidence>
<dbReference type="InterPro" id="IPR052722">
    <property type="entry name" value="PgpH_phosphodiesterase"/>
</dbReference>
<dbReference type="PANTHER" id="PTHR36442">
    <property type="entry name" value="CYCLIC-DI-AMP PHOSPHODIESTERASE PGPH"/>
    <property type="match status" value="1"/>
</dbReference>
<evidence type="ECO:0000256" key="2">
    <source>
        <dbReference type="SAM" id="Phobius"/>
    </source>
</evidence>
<feature type="transmembrane region" description="Helical" evidence="2">
    <location>
        <begin position="428"/>
        <end position="448"/>
    </location>
</feature>
<name>A0A2V3WDR7_9BACI</name>
<dbReference type="SMART" id="SM00471">
    <property type="entry name" value="HDc"/>
    <property type="match status" value="1"/>
</dbReference>
<dbReference type="AlphaFoldDB" id="A0A2V3WDR7"/>
<evidence type="ECO:0000259" key="3">
    <source>
        <dbReference type="SMART" id="SM00471"/>
    </source>
</evidence>
<evidence type="ECO:0000313" key="4">
    <source>
        <dbReference type="EMBL" id="PXW91626.1"/>
    </source>
</evidence>
<proteinExistence type="predicted"/>
<keyword evidence="2" id="KW-1133">Transmembrane helix</keyword>
<protein>
    <recommendedName>
        <fullName evidence="3">HD/PDEase domain-containing protein</fullName>
    </recommendedName>
</protein>
<dbReference type="InterPro" id="IPR011624">
    <property type="entry name" value="Metal-dep_PHydrolase_7TM_extra"/>
</dbReference>
<sequence>MKSLKESLKAYRHIIEILLTLFVIALALFAITFSNVSTETYEVERFSIATETIRSPITIEDQQATERQQREAVQSVEDRYVTLGDITTEQLAMVEEFFNAIEVVNQPVLVEETEEEPTSTGDETAPETEDEEVYRSLSMTEKLQQMNELISSDLSTILSEEELTRLIDMDAGERSSSYTLLTTTLNELFNEGITREDLVEQKQELASRFQYASLPNDIRDALETLGRSILVENSFFSIERTMDAERQALNNVEPQMIRAGEVIVREGQTITNDIYSKLELVGLLNSDRNVYPIVGLGLFVILLTGLLGYSYFTYMRKTRRQLKQWIAILIIVLLSLVVMKFSSFFYTDNNHIYLLMPIAGSAMLLKLLFRERIAIIHAIFFAIVATIIFNGEIPGALNLEAGIYLLLSQLSGLVLLKQIEGKVTLIRAMVLTLTVNVLVVTSFILMAYESYQWINLLQYSGYGVAAAVIAGIVTIGTLPFFESILGILSDAKLLTLANPNHPLLKKILTEAPGTYHHSVMVANLSEAACEAIGANGLFARVASYFHDIGKTDHPHYFIENQMGIQNPHDFLAPEQSATIILSHPLDGSRILKEHHLPKEIIDIAEQHHGTSLVKYFYYKAKETKDDVRPDQFRYPGPKPKTKESAVISICDSVEAAVRSMDDPSKKRIDALIDNIIQDRLQDHQLDDSMLTFKELSKVRDTISETLNGIYHSRIKYPTGKEEDKDVN</sequence>
<dbReference type="EMBL" id="QJJR01000004">
    <property type="protein sequence ID" value="PXW91626.1"/>
    <property type="molecule type" value="Genomic_DNA"/>
</dbReference>
<dbReference type="Pfam" id="PF07697">
    <property type="entry name" value="7TMR-HDED"/>
    <property type="match status" value="1"/>
</dbReference>
<reference evidence="4 5" key="1">
    <citation type="submission" date="2018-05" db="EMBL/GenBank/DDBJ databases">
        <title>Genomic Encyclopedia of Type Strains, Phase IV (KMG-IV): sequencing the most valuable type-strain genomes for metagenomic binning, comparative biology and taxonomic classification.</title>
        <authorList>
            <person name="Goeker M."/>
        </authorList>
    </citation>
    <scope>NUCLEOTIDE SEQUENCE [LARGE SCALE GENOMIC DNA]</scope>
    <source>
        <strain evidence="4 5">DSM 22440</strain>
    </source>
</reference>
<feature type="transmembrane region" description="Helical" evidence="2">
    <location>
        <begin position="324"/>
        <end position="346"/>
    </location>
</feature>
<dbReference type="Proteomes" id="UP000247922">
    <property type="component" value="Unassembled WGS sequence"/>
</dbReference>
<dbReference type="InterPro" id="IPR003607">
    <property type="entry name" value="HD/PDEase_dom"/>
</dbReference>
<keyword evidence="5" id="KW-1185">Reference proteome</keyword>
<dbReference type="PANTHER" id="PTHR36442:SF1">
    <property type="entry name" value="CYCLIC-DI-AMP PHOSPHODIESTERASE PGPH"/>
    <property type="match status" value="1"/>
</dbReference>
<dbReference type="SUPFAM" id="SSF109604">
    <property type="entry name" value="HD-domain/PDEase-like"/>
    <property type="match status" value="1"/>
</dbReference>
<gene>
    <name evidence="4" type="ORF">DES38_10452</name>
</gene>
<dbReference type="Pfam" id="PF07698">
    <property type="entry name" value="7TM-7TMR_HD"/>
    <property type="match status" value="1"/>
</dbReference>
<comment type="caution">
    <text evidence="4">The sequence shown here is derived from an EMBL/GenBank/DDBJ whole genome shotgun (WGS) entry which is preliminary data.</text>
</comment>